<protein>
    <submittedName>
        <fullName evidence="1">Uncharacterized protein</fullName>
    </submittedName>
</protein>
<name>A0A5M3MXY4_CONPW</name>
<proteinExistence type="predicted"/>
<comment type="caution">
    <text evidence="1">The sequence shown here is derived from an EMBL/GenBank/DDBJ whole genome shotgun (WGS) entry which is preliminary data.</text>
</comment>
<evidence type="ECO:0000313" key="1">
    <source>
        <dbReference type="EMBL" id="EIW83970.1"/>
    </source>
</evidence>
<organism evidence="1 2">
    <name type="scientific">Coniophora puteana (strain RWD-64-598)</name>
    <name type="common">Brown rot fungus</name>
    <dbReference type="NCBI Taxonomy" id="741705"/>
    <lineage>
        <taxon>Eukaryota</taxon>
        <taxon>Fungi</taxon>
        <taxon>Dikarya</taxon>
        <taxon>Basidiomycota</taxon>
        <taxon>Agaricomycotina</taxon>
        <taxon>Agaricomycetes</taxon>
        <taxon>Agaricomycetidae</taxon>
        <taxon>Boletales</taxon>
        <taxon>Coniophorineae</taxon>
        <taxon>Coniophoraceae</taxon>
        <taxon>Coniophora</taxon>
    </lineage>
</organism>
<reference evidence="2" key="1">
    <citation type="journal article" date="2012" name="Science">
        <title>The Paleozoic origin of enzymatic lignin decomposition reconstructed from 31 fungal genomes.</title>
        <authorList>
            <person name="Floudas D."/>
            <person name="Binder M."/>
            <person name="Riley R."/>
            <person name="Barry K."/>
            <person name="Blanchette R.A."/>
            <person name="Henrissat B."/>
            <person name="Martinez A.T."/>
            <person name="Otillar R."/>
            <person name="Spatafora J.W."/>
            <person name="Yadav J.S."/>
            <person name="Aerts A."/>
            <person name="Benoit I."/>
            <person name="Boyd A."/>
            <person name="Carlson A."/>
            <person name="Copeland A."/>
            <person name="Coutinho P.M."/>
            <person name="de Vries R.P."/>
            <person name="Ferreira P."/>
            <person name="Findley K."/>
            <person name="Foster B."/>
            <person name="Gaskell J."/>
            <person name="Glotzer D."/>
            <person name="Gorecki P."/>
            <person name="Heitman J."/>
            <person name="Hesse C."/>
            <person name="Hori C."/>
            <person name="Igarashi K."/>
            <person name="Jurgens J.A."/>
            <person name="Kallen N."/>
            <person name="Kersten P."/>
            <person name="Kohler A."/>
            <person name="Kuees U."/>
            <person name="Kumar T.K.A."/>
            <person name="Kuo A."/>
            <person name="LaButti K."/>
            <person name="Larrondo L.F."/>
            <person name="Lindquist E."/>
            <person name="Ling A."/>
            <person name="Lombard V."/>
            <person name="Lucas S."/>
            <person name="Lundell T."/>
            <person name="Martin R."/>
            <person name="McLaughlin D.J."/>
            <person name="Morgenstern I."/>
            <person name="Morin E."/>
            <person name="Murat C."/>
            <person name="Nagy L.G."/>
            <person name="Nolan M."/>
            <person name="Ohm R.A."/>
            <person name="Patyshakuliyeva A."/>
            <person name="Rokas A."/>
            <person name="Ruiz-Duenas F.J."/>
            <person name="Sabat G."/>
            <person name="Salamov A."/>
            <person name="Samejima M."/>
            <person name="Schmutz J."/>
            <person name="Slot J.C."/>
            <person name="St John F."/>
            <person name="Stenlid J."/>
            <person name="Sun H."/>
            <person name="Sun S."/>
            <person name="Syed K."/>
            <person name="Tsang A."/>
            <person name="Wiebenga A."/>
            <person name="Young D."/>
            <person name="Pisabarro A."/>
            <person name="Eastwood D.C."/>
            <person name="Martin F."/>
            <person name="Cullen D."/>
            <person name="Grigoriev I.V."/>
            <person name="Hibbett D.S."/>
        </authorList>
    </citation>
    <scope>NUCLEOTIDE SEQUENCE [LARGE SCALE GENOMIC DNA]</scope>
    <source>
        <strain evidence="2">RWD-64-598 SS2</strain>
    </source>
</reference>
<accession>A0A5M3MXY4</accession>
<dbReference type="AlphaFoldDB" id="A0A5M3MXY4"/>
<sequence>MGEERGTLLSFVKGMLLERVGHPWGNQKPRTGVQIMTSEDNAGGSILCCQQVATTGFDIVLRSFDVIFTR</sequence>
<dbReference type="EMBL" id="JH711575">
    <property type="protein sequence ID" value="EIW83970.1"/>
    <property type="molecule type" value="Genomic_DNA"/>
</dbReference>
<dbReference type="Proteomes" id="UP000053558">
    <property type="component" value="Unassembled WGS sequence"/>
</dbReference>
<dbReference type="GeneID" id="19211244"/>
<gene>
    <name evidence="1" type="ORF">CONPUDRAFT_88338</name>
</gene>
<keyword evidence="2" id="KW-1185">Reference proteome</keyword>
<dbReference type="RefSeq" id="XP_007765811.1">
    <property type="nucleotide sequence ID" value="XM_007767621.1"/>
</dbReference>
<evidence type="ECO:0000313" key="2">
    <source>
        <dbReference type="Proteomes" id="UP000053558"/>
    </source>
</evidence>
<dbReference type="KEGG" id="cput:CONPUDRAFT_88338"/>